<protein>
    <submittedName>
        <fullName evidence="1">Uncharacterized protein</fullName>
    </submittedName>
</protein>
<gene>
    <name evidence="1" type="ORF">SS1G_04665</name>
</gene>
<dbReference type="EMBL" id="CH476625">
    <property type="protein sequence ID" value="EDO02189.1"/>
    <property type="molecule type" value="Genomic_DNA"/>
</dbReference>
<accession>A7EH73</accession>
<reference evidence="2" key="1">
    <citation type="journal article" date="2011" name="PLoS Genet.">
        <title>Genomic analysis of the necrotrophic fungal pathogens Sclerotinia sclerotiorum and Botrytis cinerea.</title>
        <authorList>
            <person name="Amselem J."/>
            <person name="Cuomo C.A."/>
            <person name="van Kan J.A."/>
            <person name="Viaud M."/>
            <person name="Benito E.P."/>
            <person name="Couloux A."/>
            <person name="Coutinho P.M."/>
            <person name="de Vries R.P."/>
            <person name="Dyer P.S."/>
            <person name="Fillinger S."/>
            <person name="Fournier E."/>
            <person name="Gout L."/>
            <person name="Hahn M."/>
            <person name="Kohn L."/>
            <person name="Lapalu N."/>
            <person name="Plummer K.M."/>
            <person name="Pradier J.M."/>
            <person name="Quevillon E."/>
            <person name="Sharon A."/>
            <person name="Simon A."/>
            <person name="ten Have A."/>
            <person name="Tudzynski B."/>
            <person name="Tudzynski P."/>
            <person name="Wincker P."/>
            <person name="Andrew M."/>
            <person name="Anthouard V."/>
            <person name="Beever R.E."/>
            <person name="Beffa R."/>
            <person name="Benoit I."/>
            <person name="Bouzid O."/>
            <person name="Brault B."/>
            <person name="Chen Z."/>
            <person name="Choquer M."/>
            <person name="Collemare J."/>
            <person name="Cotton P."/>
            <person name="Danchin E.G."/>
            <person name="Da Silva C."/>
            <person name="Gautier A."/>
            <person name="Giraud C."/>
            <person name="Giraud T."/>
            <person name="Gonzalez C."/>
            <person name="Grossetete S."/>
            <person name="Guldener U."/>
            <person name="Henrissat B."/>
            <person name="Howlett B.J."/>
            <person name="Kodira C."/>
            <person name="Kretschmer M."/>
            <person name="Lappartient A."/>
            <person name="Leroch M."/>
            <person name="Levis C."/>
            <person name="Mauceli E."/>
            <person name="Neuveglise C."/>
            <person name="Oeser B."/>
            <person name="Pearson M."/>
            <person name="Poulain J."/>
            <person name="Poussereau N."/>
            <person name="Quesneville H."/>
            <person name="Rascle C."/>
            <person name="Schumacher J."/>
            <person name="Segurens B."/>
            <person name="Sexton A."/>
            <person name="Silva E."/>
            <person name="Sirven C."/>
            <person name="Soanes D.M."/>
            <person name="Talbot N.J."/>
            <person name="Templeton M."/>
            <person name="Yandava C."/>
            <person name="Yarden O."/>
            <person name="Zeng Q."/>
            <person name="Rollins J.A."/>
            <person name="Lebrun M.H."/>
            <person name="Dickman M."/>
        </authorList>
    </citation>
    <scope>NUCLEOTIDE SEQUENCE [LARGE SCALE GENOMIC DNA]</scope>
    <source>
        <strain evidence="2">ATCC 18683 / 1980 / Ss-1</strain>
    </source>
</reference>
<evidence type="ECO:0000313" key="2">
    <source>
        <dbReference type="Proteomes" id="UP000001312"/>
    </source>
</evidence>
<sequence>MYLYWQKRISQVLPIQATAQHITSRNIHTSTAQYSKLSNNLAHKTKLRAYAVVQGLQSTVGNRALRIHGV</sequence>
<proteinExistence type="predicted"/>
<dbReference type="AlphaFoldDB" id="A7EH73"/>
<dbReference type="HOGENOM" id="CLU_2759332_0_0_1"/>
<dbReference type="Proteomes" id="UP000001312">
    <property type="component" value="Unassembled WGS sequence"/>
</dbReference>
<dbReference type="GeneID" id="5490671"/>
<name>A7EH73_SCLS1</name>
<dbReference type="InParanoid" id="A7EH73"/>
<dbReference type="RefSeq" id="XP_001594857.1">
    <property type="nucleotide sequence ID" value="XM_001594807.1"/>
</dbReference>
<organism evidence="1 2">
    <name type="scientific">Sclerotinia sclerotiorum (strain ATCC 18683 / 1980 / Ss-1)</name>
    <name type="common">White mold</name>
    <name type="synonym">Whetzelinia sclerotiorum</name>
    <dbReference type="NCBI Taxonomy" id="665079"/>
    <lineage>
        <taxon>Eukaryota</taxon>
        <taxon>Fungi</taxon>
        <taxon>Dikarya</taxon>
        <taxon>Ascomycota</taxon>
        <taxon>Pezizomycotina</taxon>
        <taxon>Leotiomycetes</taxon>
        <taxon>Helotiales</taxon>
        <taxon>Sclerotiniaceae</taxon>
        <taxon>Sclerotinia</taxon>
    </lineage>
</organism>
<keyword evidence="2" id="KW-1185">Reference proteome</keyword>
<evidence type="ECO:0000313" key="1">
    <source>
        <dbReference type="EMBL" id="EDO02189.1"/>
    </source>
</evidence>
<dbReference type="KEGG" id="ssl:SS1G_04665"/>